<dbReference type="Pfam" id="PF09981">
    <property type="entry name" value="DUF2218"/>
    <property type="match status" value="1"/>
</dbReference>
<evidence type="ECO:0000256" key="1">
    <source>
        <dbReference type="ARBA" id="ARBA00035644"/>
    </source>
</evidence>
<organism evidence="3 4">
    <name type="scientific">Brucella pseudogrignonensis</name>
    <dbReference type="NCBI Taxonomy" id="419475"/>
    <lineage>
        <taxon>Bacteria</taxon>
        <taxon>Pseudomonadati</taxon>
        <taxon>Pseudomonadota</taxon>
        <taxon>Alphaproteobacteria</taxon>
        <taxon>Hyphomicrobiales</taxon>
        <taxon>Brucellaceae</taxon>
        <taxon>Brucella/Ochrobactrum group</taxon>
        <taxon>Brucella</taxon>
    </lineage>
</organism>
<dbReference type="PANTHER" id="PTHR30157:SF0">
    <property type="entry name" value="NADPH-DEPENDENT FERRIC-CHELATE REDUCTASE"/>
    <property type="match status" value="1"/>
</dbReference>
<dbReference type="Pfam" id="PF04954">
    <property type="entry name" value="SIP"/>
    <property type="match status" value="1"/>
</dbReference>
<protein>
    <submittedName>
        <fullName evidence="3">NADPH-dependent ferric siderophore reductase</fullName>
    </submittedName>
</protein>
<dbReference type="Pfam" id="PF08021">
    <property type="entry name" value="FAD_binding_9"/>
    <property type="match status" value="1"/>
</dbReference>
<dbReference type="InterPro" id="IPR007037">
    <property type="entry name" value="SIP_rossman_dom"/>
</dbReference>
<dbReference type="PROSITE" id="PS51384">
    <property type="entry name" value="FAD_FR"/>
    <property type="match status" value="1"/>
</dbReference>
<accession>A0ABU1MFD0</accession>
<evidence type="ECO:0000259" key="2">
    <source>
        <dbReference type="PROSITE" id="PS51384"/>
    </source>
</evidence>
<feature type="domain" description="FAD-binding FR-type" evidence="2">
    <location>
        <begin position="103"/>
        <end position="227"/>
    </location>
</feature>
<dbReference type="InterPro" id="IPR039374">
    <property type="entry name" value="SIP_fam"/>
</dbReference>
<reference evidence="3 4" key="1">
    <citation type="submission" date="2023-07" db="EMBL/GenBank/DDBJ databases">
        <title>Sorghum-associated microbial communities from plants grown in Nebraska, USA.</title>
        <authorList>
            <person name="Schachtman D."/>
        </authorList>
    </citation>
    <scope>NUCLEOTIDE SEQUENCE [LARGE SCALE GENOMIC DNA]</scope>
    <source>
        <strain evidence="3 4">DS1730</strain>
    </source>
</reference>
<dbReference type="PANTHER" id="PTHR30157">
    <property type="entry name" value="FERRIC REDUCTASE, NADPH-DEPENDENT"/>
    <property type="match status" value="1"/>
</dbReference>
<gene>
    <name evidence="3" type="ORF">J2782_004506</name>
</gene>
<dbReference type="InterPro" id="IPR014543">
    <property type="entry name" value="UCP028291"/>
</dbReference>
<comment type="similarity">
    <text evidence="1">Belongs to the SIP oxidoreductase family.</text>
</comment>
<dbReference type="SUPFAM" id="SSF63380">
    <property type="entry name" value="Riboflavin synthase domain-like"/>
    <property type="match status" value="1"/>
</dbReference>
<name>A0ABU1MFD0_9HYPH</name>
<dbReference type="InterPro" id="IPR013113">
    <property type="entry name" value="SIP_FAD-bd"/>
</dbReference>
<dbReference type="Gene3D" id="3.40.50.80">
    <property type="entry name" value="Nucleotide-binding domain of ferredoxin-NADP reductase (FNR) module"/>
    <property type="match status" value="1"/>
</dbReference>
<dbReference type="CDD" id="cd06193">
    <property type="entry name" value="siderophore_interacting"/>
    <property type="match status" value="1"/>
</dbReference>
<dbReference type="InterPro" id="IPR017938">
    <property type="entry name" value="Riboflavin_synthase-like_b-brl"/>
</dbReference>
<dbReference type="EMBL" id="JAVDQT010000015">
    <property type="protein sequence ID" value="MDR6434753.1"/>
    <property type="molecule type" value="Genomic_DNA"/>
</dbReference>
<evidence type="ECO:0000313" key="4">
    <source>
        <dbReference type="Proteomes" id="UP001184614"/>
    </source>
</evidence>
<proteinExistence type="inferred from homology"/>
<sequence>MTTFCSEAIVKADNLATILPALLEHMKEHATVNYTANGATIVSPFGSVEIIRHLEELLLEVRSFTPEVLSLVKMFIAEHVFEFAGDTASIVWSDEAELEQAPDHFQELIVTDVFAITPLMRRVTFSCERISAFLGEAGYHVRLLLAPSDTNPVWPTQTADGRLKWPSGENTLISRVYTISNVDVLNSRVAIDFVLHTHAGPASLWASQACKGKKVGILGPSGGKPGITDSYFIFGDETAIPAISRLLSELPADARGMVCIEVQNAEEVQQISHPARIEVRWLFRETAAAGTTTLLQDAVMALPKPALNEACYVWVSCELSSCRVIRAHLRDNWKAHKSEYLVTTYWRRGKAGIEVRDEH</sequence>
<dbReference type="Gene3D" id="2.40.30.10">
    <property type="entry name" value="Translation factors"/>
    <property type="match status" value="1"/>
</dbReference>
<comment type="caution">
    <text evidence="3">The sequence shown here is derived from an EMBL/GenBank/DDBJ whole genome shotgun (WGS) entry which is preliminary data.</text>
</comment>
<dbReference type="Gene3D" id="3.30.310.50">
    <property type="entry name" value="Alpha-D-phosphohexomutase, C-terminal domain"/>
    <property type="match status" value="1"/>
</dbReference>
<keyword evidence="4" id="KW-1185">Reference proteome</keyword>
<evidence type="ECO:0000313" key="3">
    <source>
        <dbReference type="EMBL" id="MDR6434753.1"/>
    </source>
</evidence>
<dbReference type="Proteomes" id="UP001184614">
    <property type="component" value="Unassembled WGS sequence"/>
</dbReference>
<dbReference type="InterPro" id="IPR039261">
    <property type="entry name" value="FNR_nucleotide-bd"/>
</dbReference>
<dbReference type="InterPro" id="IPR017927">
    <property type="entry name" value="FAD-bd_FR_type"/>
</dbReference>